<sequence>MSPFFSLKKLPEIFGGSNLGYASPVPQLFETNRPPTEEEMATVLEALNKAKEEKATLEQRISLGDRVKPFFVSTHRVGRLRRQLHAIDTFISTHEARIAPCAVMRLPPELLSMIFKVAGAQRKSRNTDWALSEVALALGPVLALSHVCKRWRDVAVSTPCLWQTIPTLVLRRPEWRKERHLQCLEEVLRRGKDSPLFVVFDAGAYNNFDRQPRPEHPAVKILVAHSERWHSVDVTMADPSAIMPQLAPIRGRISSLRSLRLSVSTRCRERLPDCSIFEIAPRLRELCLYNVPFRLTLPTRMELRKLTVGQSIIAVAVTGNWRSLSLVCSSTIVDLQLRFVATGSGNLLPPTLLPNLVSMKVDFQNCPGGWFLNNVTGGSFLQQLELLTDIEEDLSVSAHAFISRSKVQKLTTLTLTQVVAPQDLLSILNCNHHLLHLNAPLPDPTCIVALCGKTDGCGILVPSLTTCRFEIREPIPSATIKLLQTFTKVRFDSSNASTHRPGESQDSIITCPGLETLSIHHSSTNPKLRHATYCALNGWKAPRNLGPEFEEVIIRVKRAVKRIEIARLLYWQMPTKAELQETESDLRRIYEYDGFTVSDLMFTGLPEDVIQLKKASWALDYRDIATQILEKWDPILCPAYGPDCWRKSNSNWFHYGSTTVEGRITVFSRVRDSLFGPTGTFGEV</sequence>
<evidence type="ECO:0000259" key="1">
    <source>
        <dbReference type="Pfam" id="PF12937"/>
    </source>
</evidence>
<evidence type="ECO:0000313" key="3">
    <source>
        <dbReference type="Proteomes" id="UP000521872"/>
    </source>
</evidence>
<dbReference type="Proteomes" id="UP000521872">
    <property type="component" value="Unassembled WGS sequence"/>
</dbReference>
<gene>
    <name evidence="2" type="ORF">D9613_010185</name>
</gene>
<proteinExistence type="predicted"/>
<reference evidence="2 3" key="1">
    <citation type="submission" date="2019-12" db="EMBL/GenBank/DDBJ databases">
        <authorList>
            <person name="Floudas D."/>
            <person name="Bentzer J."/>
            <person name="Ahren D."/>
            <person name="Johansson T."/>
            <person name="Persson P."/>
            <person name="Tunlid A."/>
        </authorList>
    </citation>
    <scope>NUCLEOTIDE SEQUENCE [LARGE SCALE GENOMIC DNA]</scope>
    <source>
        <strain evidence="2 3">CBS 102.39</strain>
    </source>
</reference>
<dbReference type="EMBL" id="JAACJL010000017">
    <property type="protein sequence ID" value="KAF4618745.1"/>
    <property type="molecule type" value="Genomic_DNA"/>
</dbReference>
<dbReference type="AlphaFoldDB" id="A0A8H4QXZ5"/>
<dbReference type="InterPro" id="IPR001810">
    <property type="entry name" value="F-box_dom"/>
</dbReference>
<dbReference type="Pfam" id="PF12937">
    <property type="entry name" value="F-box-like"/>
    <property type="match status" value="1"/>
</dbReference>
<organism evidence="2 3">
    <name type="scientific">Agrocybe pediades</name>
    <dbReference type="NCBI Taxonomy" id="84607"/>
    <lineage>
        <taxon>Eukaryota</taxon>
        <taxon>Fungi</taxon>
        <taxon>Dikarya</taxon>
        <taxon>Basidiomycota</taxon>
        <taxon>Agaricomycotina</taxon>
        <taxon>Agaricomycetes</taxon>
        <taxon>Agaricomycetidae</taxon>
        <taxon>Agaricales</taxon>
        <taxon>Agaricineae</taxon>
        <taxon>Strophariaceae</taxon>
        <taxon>Agrocybe</taxon>
    </lineage>
</organism>
<protein>
    <recommendedName>
        <fullName evidence="1">F-box domain-containing protein</fullName>
    </recommendedName>
</protein>
<evidence type="ECO:0000313" key="2">
    <source>
        <dbReference type="EMBL" id="KAF4618745.1"/>
    </source>
</evidence>
<feature type="domain" description="F-box" evidence="1">
    <location>
        <begin position="105"/>
        <end position="165"/>
    </location>
</feature>
<comment type="caution">
    <text evidence="2">The sequence shown here is derived from an EMBL/GenBank/DDBJ whole genome shotgun (WGS) entry which is preliminary data.</text>
</comment>
<accession>A0A8H4QXZ5</accession>
<dbReference type="Gene3D" id="1.20.1280.50">
    <property type="match status" value="1"/>
</dbReference>
<keyword evidence="3" id="KW-1185">Reference proteome</keyword>
<name>A0A8H4QXZ5_9AGAR</name>